<dbReference type="RefSeq" id="XP_004988606.1">
    <property type="nucleotide sequence ID" value="XM_004988549.1"/>
</dbReference>
<dbReference type="Proteomes" id="UP000007799">
    <property type="component" value="Unassembled WGS sequence"/>
</dbReference>
<dbReference type="AlphaFoldDB" id="F2UQT0"/>
<dbReference type="KEGG" id="sre:PTSG_10265"/>
<reference evidence="2" key="1">
    <citation type="submission" date="2009-08" db="EMBL/GenBank/DDBJ databases">
        <title>Annotation of Salpingoeca rosetta.</title>
        <authorList>
            <consortium name="The Broad Institute Genome Sequencing Platform"/>
            <person name="Russ C."/>
            <person name="Cuomo C."/>
            <person name="Burger G."/>
            <person name="Gray M.W."/>
            <person name="Holland P.W.H."/>
            <person name="King N."/>
            <person name="Lang F.B.F."/>
            <person name="Roger A.J."/>
            <person name="Ruiz-Trillo I."/>
            <person name="Young S.K."/>
            <person name="Zeng Q."/>
            <person name="Gargeya S."/>
            <person name="Alvarado L."/>
            <person name="Berlin A."/>
            <person name="Chapman S.B."/>
            <person name="Chen Z."/>
            <person name="Freedman E."/>
            <person name="Gellesch M."/>
            <person name="Goldberg J."/>
            <person name="Griggs A."/>
            <person name="Gujja S."/>
            <person name="Heilman E."/>
            <person name="Heiman D."/>
            <person name="Howarth C."/>
            <person name="Mehta T."/>
            <person name="Neiman D."/>
            <person name="Pearson M."/>
            <person name="Roberts A."/>
            <person name="Saif S."/>
            <person name="Shea T."/>
            <person name="Shenoy N."/>
            <person name="Sisk P."/>
            <person name="Stolte C."/>
            <person name="Sykes S."/>
            <person name="White J."/>
            <person name="Yandava C."/>
            <person name="Haas B."/>
            <person name="Nusbaum C."/>
            <person name="Birren B."/>
        </authorList>
    </citation>
    <scope>NUCLEOTIDE SEQUENCE [LARGE SCALE GENOMIC DNA]</scope>
    <source>
        <strain evidence="2">ATCC 50818</strain>
    </source>
</reference>
<organism evidence="3">
    <name type="scientific">Salpingoeca rosetta (strain ATCC 50818 / BSB-021)</name>
    <dbReference type="NCBI Taxonomy" id="946362"/>
    <lineage>
        <taxon>Eukaryota</taxon>
        <taxon>Choanoflagellata</taxon>
        <taxon>Craspedida</taxon>
        <taxon>Salpingoecidae</taxon>
        <taxon>Salpingoeca</taxon>
    </lineage>
</organism>
<name>F2UQT0_SALR5</name>
<dbReference type="EMBL" id="GL832989">
    <property type="protein sequence ID" value="EGD79985.1"/>
    <property type="molecule type" value="Genomic_DNA"/>
</dbReference>
<accession>F2UQT0</accession>
<keyword evidence="3" id="KW-1185">Reference proteome</keyword>
<feature type="compositionally biased region" description="Low complexity" evidence="1">
    <location>
        <begin position="46"/>
        <end position="56"/>
    </location>
</feature>
<feature type="region of interest" description="Disordered" evidence="1">
    <location>
        <begin position="1"/>
        <end position="86"/>
    </location>
</feature>
<protein>
    <submittedName>
        <fullName evidence="2">Uncharacterized protein</fullName>
    </submittedName>
</protein>
<gene>
    <name evidence="2" type="ORF">PTSG_10265</name>
</gene>
<dbReference type="GeneID" id="16069141"/>
<proteinExistence type="predicted"/>
<feature type="compositionally biased region" description="Gly residues" evidence="1">
    <location>
        <begin position="1"/>
        <end position="11"/>
    </location>
</feature>
<dbReference type="InParanoid" id="F2UQT0"/>
<evidence type="ECO:0000313" key="2">
    <source>
        <dbReference type="EMBL" id="EGD79985.1"/>
    </source>
</evidence>
<sequence length="188" mass="20832">MATNGDNGGQGVSVVADDDDTKHNTSKTMLERFNLDSPSAAKEEGSSGARSSSAQLRRQRMIDQLKAEPAFQQRQHQQQHRKLERRSTELMLTESIAYRASLERLRRSVKNAPTVQPLDGHGGGGGGGDGVNGWWPRGGDLASGLQVTWLQPQINAQWDEYFRERQQELLRDGLASREATRTITMDDG</sequence>
<evidence type="ECO:0000256" key="1">
    <source>
        <dbReference type="SAM" id="MobiDB-lite"/>
    </source>
</evidence>
<evidence type="ECO:0000313" key="3">
    <source>
        <dbReference type="Proteomes" id="UP000007799"/>
    </source>
</evidence>